<evidence type="ECO:0000313" key="2">
    <source>
        <dbReference type="Proteomes" id="UP000239757"/>
    </source>
</evidence>
<evidence type="ECO:0000313" key="1">
    <source>
        <dbReference type="EMBL" id="PPR87175.1"/>
    </source>
</evidence>
<name>A0A2P5W7X4_GOSBA</name>
<reference evidence="1 2" key="1">
    <citation type="submission" date="2015-01" db="EMBL/GenBank/DDBJ databases">
        <title>Genome of allotetraploid Gossypium barbadense reveals genomic plasticity and fiber elongation in cotton evolution.</title>
        <authorList>
            <person name="Chen X."/>
            <person name="Liu X."/>
            <person name="Zhao B."/>
            <person name="Zheng H."/>
            <person name="Hu Y."/>
            <person name="Lu G."/>
            <person name="Yang C."/>
            <person name="Chen J."/>
            <person name="Shan C."/>
            <person name="Zhang L."/>
            <person name="Zhou Y."/>
            <person name="Wang L."/>
            <person name="Guo W."/>
            <person name="Bai Y."/>
            <person name="Ruan J."/>
            <person name="Shangguan X."/>
            <person name="Mao Y."/>
            <person name="Jiang J."/>
            <person name="Zhu Y."/>
            <person name="Lei J."/>
            <person name="Kang H."/>
            <person name="Chen S."/>
            <person name="He X."/>
            <person name="Wang R."/>
            <person name="Wang Y."/>
            <person name="Chen J."/>
            <person name="Wang L."/>
            <person name="Yu S."/>
            <person name="Wang B."/>
            <person name="Wei J."/>
            <person name="Song S."/>
            <person name="Lu X."/>
            <person name="Gao Z."/>
            <person name="Gu W."/>
            <person name="Deng X."/>
            <person name="Ma D."/>
            <person name="Wang S."/>
            <person name="Liang W."/>
            <person name="Fang L."/>
            <person name="Cai C."/>
            <person name="Zhu X."/>
            <person name="Zhou B."/>
            <person name="Zhang Y."/>
            <person name="Chen Z."/>
            <person name="Xu S."/>
            <person name="Zhu R."/>
            <person name="Wang S."/>
            <person name="Zhang T."/>
            <person name="Zhao G."/>
        </authorList>
    </citation>
    <scope>NUCLEOTIDE SEQUENCE [LARGE SCALE GENOMIC DNA]</scope>
    <source>
        <strain evidence="2">cv. Xinhai21</strain>
        <tissue evidence="1">Leaf</tissue>
    </source>
</reference>
<dbReference type="AlphaFoldDB" id="A0A2P5W7X4"/>
<organism evidence="1 2">
    <name type="scientific">Gossypium barbadense</name>
    <name type="common">Sea Island cotton</name>
    <name type="synonym">Hibiscus barbadensis</name>
    <dbReference type="NCBI Taxonomy" id="3634"/>
    <lineage>
        <taxon>Eukaryota</taxon>
        <taxon>Viridiplantae</taxon>
        <taxon>Streptophyta</taxon>
        <taxon>Embryophyta</taxon>
        <taxon>Tracheophyta</taxon>
        <taxon>Spermatophyta</taxon>
        <taxon>Magnoliopsida</taxon>
        <taxon>eudicotyledons</taxon>
        <taxon>Gunneridae</taxon>
        <taxon>Pentapetalae</taxon>
        <taxon>rosids</taxon>
        <taxon>malvids</taxon>
        <taxon>Malvales</taxon>
        <taxon>Malvaceae</taxon>
        <taxon>Malvoideae</taxon>
        <taxon>Gossypium</taxon>
    </lineage>
</organism>
<accession>A0A2P5W7X4</accession>
<gene>
    <name evidence="1" type="ORF">GOBAR_AA33518</name>
</gene>
<protein>
    <submittedName>
        <fullName evidence="1">Uncharacterized protein</fullName>
    </submittedName>
</protein>
<proteinExistence type="predicted"/>
<dbReference type="Proteomes" id="UP000239757">
    <property type="component" value="Unassembled WGS sequence"/>
</dbReference>
<dbReference type="OrthoDB" id="424012at2759"/>
<sequence>MKRGWYHNVVYLGMEDDMPILTMTCPLSAMESFKSGEIPLCAPSKDYADTLVRGLVEGKQLSEEEATTYIQVIVESSTRSPAIALAEFECPNV</sequence>
<dbReference type="EMBL" id="KZ668691">
    <property type="protein sequence ID" value="PPR87175.1"/>
    <property type="molecule type" value="Genomic_DNA"/>
</dbReference>